<evidence type="ECO:0000313" key="2">
    <source>
        <dbReference type="Proteomes" id="UP000035681"/>
    </source>
</evidence>
<feature type="chain" id="PRO_5005326970" evidence="1">
    <location>
        <begin position="23"/>
        <end position="318"/>
    </location>
</feature>
<sequence length="318" mass="37274">MITRILVIWFILSTLLFKNAESIRYYIYKNTSSDRLDAAQQLGEEAKISYIKRTMNINNEMEKRNLYLQGLEVCNSIDSDEAVKIQQRTLKESRYHDWRYLQQMGLKEFQAQFMTLPVKFMTEITHMACSKHEQQLQCGSRFEGPIMIEKRIADLKQIGNHKMMFTKECNNPNYVPSTYPCIGKFVKKWSGRCLDKMNTYWEVQKVVNNEISNIYETALSTVKSLSNKHGVDHPLQLQTFVFNNAFKKISKLEGKKCEKFKIMRECVLPALEKQCGFEARNALETAISVGYLRTERHERLNMDFINLNFPTDYRCSGL</sequence>
<keyword evidence="1" id="KW-0732">Signal</keyword>
<reference evidence="3" key="1">
    <citation type="submission" date="2015-08" db="UniProtKB">
        <authorList>
            <consortium name="WormBaseParasite"/>
        </authorList>
    </citation>
    <scope>IDENTIFICATION</scope>
</reference>
<protein>
    <submittedName>
        <fullName evidence="4">SCP domain-containing protein</fullName>
    </submittedName>
    <submittedName>
        <fullName evidence="3">Venom protein</fullName>
    </submittedName>
</protein>
<dbReference type="Proteomes" id="UP000035681">
    <property type="component" value="Unplaced"/>
</dbReference>
<dbReference type="WBParaSite" id="TCONS_00009265.p1">
    <property type="protein sequence ID" value="TCONS_00009265.p1"/>
    <property type="gene ID" value="XLOC_007094"/>
</dbReference>
<accession>A0A0K0DTM2</accession>
<dbReference type="AlphaFoldDB" id="A0A0K0DTM2"/>
<evidence type="ECO:0000313" key="3">
    <source>
        <dbReference type="WBParaSite" id="SSTP_0000058400.1"/>
    </source>
</evidence>
<feature type="signal peptide" evidence="1">
    <location>
        <begin position="1"/>
        <end position="22"/>
    </location>
</feature>
<organism evidence="3">
    <name type="scientific">Strongyloides stercoralis</name>
    <name type="common">Threadworm</name>
    <dbReference type="NCBI Taxonomy" id="6248"/>
    <lineage>
        <taxon>Eukaryota</taxon>
        <taxon>Metazoa</taxon>
        <taxon>Ecdysozoa</taxon>
        <taxon>Nematoda</taxon>
        <taxon>Chromadorea</taxon>
        <taxon>Rhabditida</taxon>
        <taxon>Tylenchina</taxon>
        <taxon>Panagrolaimomorpha</taxon>
        <taxon>Strongyloidoidea</taxon>
        <taxon>Strongyloididae</taxon>
        <taxon>Strongyloides</taxon>
    </lineage>
</organism>
<proteinExistence type="predicted"/>
<evidence type="ECO:0000256" key="1">
    <source>
        <dbReference type="SAM" id="SignalP"/>
    </source>
</evidence>
<name>A0A0K0DTM2_STRER</name>
<keyword evidence="2" id="KW-1185">Reference proteome</keyword>
<evidence type="ECO:0000313" key="4">
    <source>
        <dbReference type="WBParaSite" id="TCONS_00009265.p1"/>
    </source>
</evidence>
<dbReference type="WBParaSite" id="SSTP_0000058400.1">
    <property type="protein sequence ID" value="SSTP_0000058400.1"/>
    <property type="gene ID" value="SSTP_0000058400"/>
</dbReference>